<reference evidence="6 7" key="1">
    <citation type="submission" date="2009-01" db="EMBL/GenBank/DDBJ databases">
        <title>Complete sequence of chromosome of Methylobacterium nodulans ORS 2060.</title>
        <authorList>
            <consortium name="US DOE Joint Genome Institute"/>
            <person name="Lucas S."/>
            <person name="Copeland A."/>
            <person name="Lapidus A."/>
            <person name="Glavina del Rio T."/>
            <person name="Dalin E."/>
            <person name="Tice H."/>
            <person name="Bruce D."/>
            <person name="Goodwin L."/>
            <person name="Pitluck S."/>
            <person name="Sims D."/>
            <person name="Brettin T."/>
            <person name="Detter J.C."/>
            <person name="Han C."/>
            <person name="Larimer F."/>
            <person name="Land M."/>
            <person name="Hauser L."/>
            <person name="Kyrpides N."/>
            <person name="Ivanova N."/>
            <person name="Marx C.J."/>
            <person name="Richardson P."/>
        </authorList>
    </citation>
    <scope>NUCLEOTIDE SEQUENCE [LARGE SCALE GENOMIC DNA]</scope>
    <source>
        <strain evidence="7">LMG 21967 / CNCM I-2342 / ORS 2060</strain>
    </source>
</reference>
<dbReference type="Pfam" id="PF00126">
    <property type="entry name" value="HTH_1"/>
    <property type="match status" value="1"/>
</dbReference>
<protein>
    <submittedName>
        <fullName evidence="6">Transcriptional regulator, LysR family</fullName>
    </submittedName>
</protein>
<dbReference type="GO" id="GO:0006351">
    <property type="term" value="P:DNA-templated transcription"/>
    <property type="evidence" value="ECO:0007669"/>
    <property type="project" value="TreeGrafter"/>
</dbReference>
<organism evidence="6 7">
    <name type="scientific">Methylobacterium nodulans (strain LMG 21967 / CNCM I-2342 / ORS 2060)</name>
    <dbReference type="NCBI Taxonomy" id="460265"/>
    <lineage>
        <taxon>Bacteria</taxon>
        <taxon>Pseudomonadati</taxon>
        <taxon>Pseudomonadota</taxon>
        <taxon>Alphaproteobacteria</taxon>
        <taxon>Hyphomicrobiales</taxon>
        <taxon>Methylobacteriaceae</taxon>
        <taxon>Methylobacterium</taxon>
    </lineage>
</organism>
<dbReference type="InterPro" id="IPR036388">
    <property type="entry name" value="WH-like_DNA-bd_sf"/>
</dbReference>
<dbReference type="PANTHER" id="PTHR30537">
    <property type="entry name" value="HTH-TYPE TRANSCRIPTIONAL REGULATOR"/>
    <property type="match status" value="1"/>
</dbReference>
<dbReference type="HOGENOM" id="CLU_039613_2_0_5"/>
<dbReference type="InterPro" id="IPR058163">
    <property type="entry name" value="LysR-type_TF_proteobact-type"/>
</dbReference>
<dbReference type="GO" id="GO:0003700">
    <property type="term" value="F:DNA-binding transcription factor activity"/>
    <property type="evidence" value="ECO:0007669"/>
    <property type="project" value="InterPro"/>
</dbReference>
<dbReference type="KEGG" id="mno:Mnod_5996"/>
<dbReference type="STRING" id="460265.Mnod_5996"/>
<dbReference type="Proteomes" id="UP000008207">
    <property type="component" value="Chromosome"/>
</dbReference>
<proteinExistence type="inferred from homology"/>
<comment type="similarity">
    <text evidence="1">Belongs to the LysR transcriptional regulatory family.</text>
</comment>
<dbReference type="Gene3D" id="1.10.10.10">
    <property type="entry name" value="Winged helix-like DNA-binding domain superfamily/Winged helix DNA-binding domain"/>
    <property type="match status" value="1"/>
</dbReference>
<name>B8ITW5_METNO</name>
<evidence type="ECO:0000256" key="1">
    <source>
        <dbReference type="ARBA" id="ARBA00009437"/>
    </source>
</evidence>
<evidence type="ECO:0000256" key="2">
    <source>
        <dbReference type="ARBA" id="ARBA00023015"/>
    </source>
</evidence>
<dbReference type="InterPro" id="IPR005119">
    <property type="entry name" value="LysR_subst-bd"/>
</dbReference>
<dbReference type="Gene3D" id="3.40.190.290">
    <property type="match status" value="1"/>
</dbReference>
<dbReference type="eggNOG" id="COG0583">
    <property type="taxonomic scope" value="Bacteria"/>
</dbReference>
<keyword evidence="3" id="KW-0238">DNA-binding</keyword>
<dbReference type="SUPFAM" id="SSF53850">
    <property type="entry name" value="Periplasmic binding protein-like II"/>
    <property type="match status" value="1"/>
</dbReference>
<dbReference type="PANTHER" id="PTHR30537:SF3">
    <property type="entry name" value="TRANSCRIPTIONAL REGULATORY PROTEIN"/>
    <property type="match status" value="1"/>
</dbReference>
<gene>
    <name evidence="6" type="ordered locus">Mnod_5996</name>
</gene>
<dbReference type="InterPro" id="IPR036390">
    <property type="entry name" value="WH_DNA-bd_sf"/>
</dbReference>
<dbReference type="PROSITE" id="PS50931">
    <property type="entry name" value="HTH_LYSR"/>
    <property type="match status" value="1"/>
</dbReference>
<dbReference type="AlphaFoldDB" id="B8ITW5"/>
<dbReference type="InterPro" id="IPR000847">
    <property type="entry name" value="LysR_HTH_N"/>
</dbReference>
<accession>B8ITW5</accession>
<evidence type="ECO:0000256" key="3">
    <source>
        <dbReference type="ARBA" id="ARBA00023125"/>
    </source>
</evidence>
<evidence type="ECO:0000259" key="5">
    <source>
        <dbReference type="PROSITE" id="PS50931"/>
    </source>
</evidence>
<dbReference type="Pfam" id="PF03466">
    <property type="entry name" value="LysR_substrate"/>
    <property type="match status" value="1"/>
</dbReference>
<feature type="domain" description="HTH lysR-type" evidence="5">
    <location>
        <begin position="4"/>
        <end position="61"/>
    </location>
</feature>
<dbReference type="EMBL" id="CP001349">
    <property type="protein sequence ID" value="ACL60823.1"/>
    <property type="molecule type" value="Genomic_DNA"/>
</dbReference>
<dbReference type="GO" id="GO:0043565">
    <property type="term" value="F:sequence-specific DNA binding"/>
    <property type="evidence" value="ECO:0007669"/>
    <property type="project" value="TreeGrafter"/>
</dbReference>
<sequence length="296" mass="31832">MTAPSWDHCRAALAVLEEGSLSAAARALGLTQPTIGRQIAALEETLGVVLFTRSQAGLTPTEAGLALRPYAEALRATASALERAVTAAGEGVAGTVRITASEVVGGEVLPPILARLHEAHPALTLELVLSDRVQDLLRRDADIAVRMTAPLQAALLARKVGSVRLGLHAHRRYLDRRGTPAAAADLPRHSLIGFDAETAFLRSMRIEGVDFDRALFAWRSDSALAQLAAIRAGFGIGVCQAALAARNPDLVPVLPEIRWDLPTWIVMHEDLRHLRRYRVAFDALAEGLTDYCARTP</sequence>
<dbReference type="SUPFAM" id="SSF46785">
    <property type="entry name" value="Winged helix' DNA-binding domain"/>
    <property type="match status" value="1"/>
</dbReference>
<evidence type="ECO:0000313" key="6">
    <source>
        <dbReference type="EMBL" id="ACL60823.1"/>
    </source>
</evidence>
<dbReference type="PRINTS" id="PR00039">
    <property type="entry name" value="HTHLYSR"/>
</dbReference>
<evidence type="ECO:0000256" key="4">
    <source>
        <dbReference type="ARBA" id="ARBA00023163"/>
    </source>
</evidence>
<evidence type="ECO:0000313" key="7">
    <source>
        <dbReference type="Proteomes" id="UP000008207"/>
    </source>
</evidence>
<dbReference type="OrthoDB" id="9787460at2"/>
<keyword evidence="7" id="KW-1185">Reference proteome</keyword>
<dbReference type="RefSeq" id="WP_015932417.1">
    <property type="nucleotide sequence ID" value="NC_011894.1"/>
</dbReference>
<keyword evidence="2" id="KW-0805">Transcription regulation</keyword>
<keyword evidence="4" id="KW-0804">Transcription</keyword>